<dbReference type="AlphaFoldDB" id="A0AA39IXE4"/>
<sequence length="121" mass="13825">MNASNMLIESPEKPSITCFLDWQDAIVAPVFMQTSTPALLAYTNGVFKLDSEGSVPLLPNDLDQLLSNEQEYLRLHHKLLPRYQFYLTQPMTLVPIHATAWRYSHQEVTSDLLRCWTAEAS</sequence>
<evidence type="ECO:0000313" key="2">
    <source>
        <dbReference type="Proteomes" id="UP001175226"/>
    </source>
</evidence>
<protein>
    <recommendedName>
        <fullName evidence="3">Aminoglycoside phosphotransferase domain-containing protein</fullName>
    </recommendedName>
</protein>
<proteinExistence type="predicted"/>
<name>A0AA39IXE4_9AGAR</name>
<dbReference type="EMBL" id="JAUEPT010000097">
    <property type="protein sequence ID" value="KAK0432247.1"/>
    <property type="molecule type" value="Genomic_DNA"/>
</dbReference>
<reference evidence="1" key="1">
    <citation type="submission" date="2023-06" db="EMBL/GenBank/DDBJ databases">
        <authorList>
            <consortium name="Lawrence Berkeley National Laboratory"/>
            <person name="Ahrendt S."/>
            <person name="Sahu N."/>
            <person name="Indic B."/>
            <person name="Wong-Bajracharya J."/>
            <person name="Merenyi Z."/>
            <person name="Ke H.-M."/>
            <person name="Monk M."/>
            <person name="Kocsube S."/>
            <person name="Drula E."/>
            <person name="Lipzen A."/>
            <person name="Balint B."/>
            <person name="Henrissat B."/>
            <person name="Andreopoulos B."/>
            <person name="Martin F.M."/>
            <person name="Harder C.B."/>
            <person name="Rigling D."/>
            <person name="Ford K.L."/>
            <person name="Foster G.D."/>
            <person name="Pangilinan J."/>
            <person name="Papanicolaou A."/>
            <person name="Barry K."/>
            <person name="LaButti K."/>
            <person name="Viragh M."/>
            <person name="Koriabine M."/>
            <person name="Yan M."/>
            <person name="Riley R."/>
            <person name="Champramary S."/>
            <person name="Plett K.L."/>
            <person name="Tsai I.J."/>
            <person name="Slot J."/>
            <person name="Sipos G."/>
            <person name="Plett J."/>
            <person name="Nagy L.G."/>
            <person name="Grigoriev I.V."/>
        </authorList>
    </citation>
    <scope>NUCLEOTIDE SEQUENCE</scope>
    <source>
        <strain evidence="1">FPL87.14</strain>
    </source>
</reference>
<keyword evidence="2" id="KW-1185">Reference proteome</keyword>
<comment type="caution">
    <text evidence="1">The sequence shown here is derived from an EMBL/GenBank/DDBJ whole genome shotgun (WGS) entry which is preliminary data.</text>
</comment>
<gene>
    <name evidence="1" type="ORF">EV421DRAFT_1506157</name>
</gene>
<organism evidence="1 2">
    <name type="scientific">Armillaria borealis</name>
    <dbReference type="NCBI Taxonomy" id="47425"/>
    <lineage>
        <taxon>Eukaryota</taxon>
        <taxon>Fungi</taxon>
        <taxon>Dikarya</taxon>
        <taxon>Basidiomycota</taxon>
        <taxon>Agaricomycotina</taxon>
        <taxon>Agaricomycetes</taxon>
        <taxon>Agaricomycetidae</taxon>
        <taxon>Agaricales</taxon>
        <taxon>Marasmiineae</taxon>
        <taxon>Physalacriaceae</taxon>
        <taxon>Armillaria</taxon>
    </lineage>
</organism>
<accession>A0AA39IXE4</accession>
<dbReference type="Proteomes" id="UP001175226">
    <property type="component" value="Unassembled WGS sequence"/>
</dbReference>
<evidence type="ECO:0000313" key="1">
    <source>
        <dbReference type="EMBL" id="KAK0432247.1"/>
    </source>
</evidence>
<evidence type="ECO:0008006" key="3">
    <source>
        <dbReference type="Google" id="ProtNLM"/>
    </source>
</evidence>